<dbReference type="RefSeq" id="WP_005856806.1">
    <property type="nucleotide sequence ID" value="NZ_AAYA01000003.1"/>
</dbReference>
<organism evidence="1 2">
    <name type="scientific">Sagittula stellata (strain ATCC 700073 / DSM 11524 / E-37)</name>
    <dbReference type="NCBI Taxonomy" id="388399"/>
    <lineage>
        <taxon>Bacteria</taxon>
        <taxon>Pseudomonadati</taxon>
        <taxon>Pseudomonadota</taxon>
        <taxon>Alphaproteobacteria</taxon>
        <taxon>Rhodobacterales</taxon>
        <taxon>Roseobacteraceae</taxon>
        <taxon>Sagittula</taxon>
    </lineage>
</organism>
<reference evidence="1 2" key="1">
    <citation type="submission" date="2006-06" db="EMBL/GenBank/DDBJ databases">
        <authorList>
            <person name="Moran M.A."/>
            <person name="Ferriera S."/>
            <person name="Johnson J."/>
            <person name="Kravitz S."/>
            <person name="Beeson K."/>
            <person name="Sutton G."/>
            <person name="Rogers Y.-H."/>
            <person name="Friedman R."/>
            <person name="Frazier M."/>
            <person name="Venter J.C."/>
        </authorList>
    </citation>
    <scope>NUCLEOTIDE SEQUENCE [LARGE SCALE GENOMIC DNA]</scope>
    <source>
        <strain evidence="1 2">E-37</strain>
    </source>
</reference>
<dbReference type="Proteomes" id="UP000005713">
    <property type="component" value="Unassembled WGS sequence"/>
</dbReference>
<evidence type="ECO:0000313" key="1">
    <source>
        <dbReference type="EMBL" id="EBA09272.1"/>
    </source>
</evidence>
<sequence>METLSLNYGKIDGTYNTSERLGGFSDVFGLGTETEVVDGGTAGAAAGNENEYRYVPVRRYFGEDDDGFDFRDNGGDGDAVQLEPVFVTSVQTGGSSGADDYPAGEVEDGPGFDAFGSGDGYFDFG</sequence>
<protein>
    <submittedName>
        <fullName evidence="1">Uncharacterized protein</fullName>
    </submittedName>
</protein>
<dbReference type="OrthoDB" id="9799891at2"/>
<dbReference type="AlphaFoldDB" id="A3K0F7"/>
<comment type="caution">
    <text evidence="1">The sequence shown here is derived from an EMBL/GenBank/DDBJ whole genome shotgun (WGS) entry which is preliminary data.</text>
</comment>
<accession>A3K0F7</accession>
<keyword evidence="2" id="KW-1185">Reference proteome</keyword>
<name>A3K0F7_SAGS3</name>
<dbReference type="EMBL" id="AAYA01000003">
    <property type="protein sequence ID" value="EBA09272.1"/>
    <property type="molecule type" value="Genomic_DNA"/>
</dbReference>
<gene>
    <name evidence="1" type="ORF">SSE37_23559</name>
</gene>
<proteinExistence type="predicted"/>
<evidence type="ECO:0000313" key="2">
    <source>
        <dbReference type="Proteomes" id="UP000005713"/>
    </source>
</evidence>